<dbReference type="AlphaFoldDB" id="A0A4R5BIG5"/>
<comment type="caution">
    <text evidence="1">The sequence shown here is derived from an EMBL/GenBank/DDBJ whole genome shotgun (WGS) entry which is preliminary data.</text>
</comment>
<evidence type="ECO:0000313" key="1">
    <source>
        <dbReference type="EMBL" id="TDD84866.1"/>
    </source>
</evidence>
<accession>A0A4R5BIG5</accession>
<gene>
    <name evidence="1" type="ORF">E1298_19435</name>
</gene>
<name>A0A4R5BIG5_9ACTN</name>
<sequence>MTPGDVSDALVAAVRDAVAQGELDVVVPQGVVVFAVGSAYESPVALRLGVDPRVIARRVGGVVTGRGFVRVEVGAGALVDGILGDPGYGVTGVPRFRWDEWPRTFENPGFSVRYAYARASWVGRWAS</sequence>
<organism evidence="1 2">
    <name type="scientific">Actinomadura rubrisoli</name>
    <dbReference type="NCBI Taxonomy" id="2530368"/>
    <lineage>
        <taxon>Bacteria</taxon>
        <taxon>Bacillati</taxon>
        <taxon>Actinomycetota</taxon>
        <taxon>Actinomycetes</taxon>
        <taxon>Streptosporangiales</taxon>
        <taxon>Thermomonosporaceae</taxon>
        <taxon>Actinomadura</taxon>
    </lineage>
</organism>
<reference evidence="1 2" key="1">
    <citation type="submission" date="2019-03" db="EMBL/GenBank/DDBJ databases">
        <title>Draft genome sequences of novel Actinobacteria.</title>
        <authorList>
            <person name="Sahin N."/>
            <person name="Ay H."/>
            <person name="Saygin H."/>
        </authorList>
    </citation>
    <scope>NUCLEOTIDE SEQUENCE [LARGE SCALE GENOMIC DNA]</scope>
    <source>
        <strain evidence="1 2">H3C3</strain>
    </source>
</reference>
<feature type="non-terminal residue" evidence="1">
    <location>
        <position position="127"/>
    </location>
</feature>
<proteinExistence type="predicted"/>
<evidence type="ECO:0000313" key="2">
    <source>
        <dbReference type="Proteomes" id="UP000294513"/>
    </source>
</evidence>
<protein>
    <submittedName>
        <fullName evidence="1">Uncharacterized protein</fullName>
    </submittedName>
</protein>
<dbReference type="EMBL" id="SMKU01000096">
    <property type="protein sequence ID" value="TDD84866.1"/>
    <property type="molecule type" value="Genomic_DNA"/>
</dbReference>
<keyword evidence="2" id="KW-1185">Reference proteome</keyword>
<dbReference type="Proteomes" id="UP000294513">
    <property type="component" value="Unassembled WGS sequence"/>
</dbReference>